<dbReference type="OrthoDB" id="5987799at2759"/>
<evidence type="ECO:0000256" key="1">
    <source>
        <dbReference type="SAM" id="SignalP"/>
    </source>
</evidence>
<keyword evidence="1" id="KW-0732">Signal</keyword>
<sequence>MVKVLFLSLLVAAMMCCLASTLPAPQLARSFRQELFASPPPSTSPVLEDPATRNERSTNLSFITGTARKIRLFIKNKHLQLLPDGTVNGTDDAGSIYKRISNGF</sequence>
<name>A0A0T6B559_9SCAR</name>
<accession>A0A0T6B559</accession>
<organism evidence="2 3">
    <name type="scientific">Oryctes borbonicus</name>
    <dbReference type="NCBI Taxonomy" id="1629725"/>
    <lineage>
        <taxon>Eukaryota</taxon>
        <taxon>Metazoa</taxon>
        <taxon>Ecdysozoa</taxon>
        <taxon>Arthropoda</taxon>
        <taxon>Hexapoda</taxon>
        <taxon>Insecta</taxon>
        <taxon>Pterygota</taxon>
        <taxon>Neoptera</taxon>
        <taxon>Endopterygota</taxon>
        <taxon>Coleoptera</taxon>
        <taxon>Polyphaga</taxon>
        <taxon>Scarabaeiformia</taxon>
        <taxon>Scarabaeidae</taxon>
        <taxon>Dynastinae</taxon>
        <taxon>Oryctes</taxon>
    </lineage>
</organism>
<dbReference type="AlphaFoldDB" id="A0A0T6B559"/>
<evidence type="ECO:0000313" key="2">
    <source>
        <dbReference type="EMBL" id="KRT82476.1"/>
    </source>
</evidence>
<dbReference type="Proteomes" id="UP000051574">
    <property type="component" value="Unassembled WGS sequence"/>
</dbReference>
<proteinExistence type="predicted"/>
<dbReference type="InterPro" id="IPR008996">
    <property type="entry name" value="IL1/FGF"/>
</dbReference>
<dbReference type="Gene3D" id="2.80.10.50">
    <property type="match status" value="1"/>
</dbReference>
<comment type="caution">
    <text evidence="2">The sequence shown here is derived from an EMBL/GenBank/DDBJ whole genome shotgun (WGS) entry which is preliminary data.</text>
</comment>
<dbReference type="SUPFAM" id="SSF50353">
    <property type="entry name" value="Cytokine"/>
    <property type="match status" value="1"/>
</dbReference>
<feature type="chain" id="PRO_5006668370" evidence="1">
    <location>
        <begin position="20"/>
        <end position="104"/>
    </location>
</feature>
<gene>
    <name evidence="2" type="ORF">AMK59_3899</name>
</gene>
<reference evidence="2 3" key="1">
    <citation type="submission" date="2015-09" db="EMBL/GenBank/DDBJ databases">
        <title>Draft genome of the scarab beetle Oryctes borbonicus.</title>
        <authorList>
            <person name="Meyer J.M."/>
            <person name="Markov G.V."/>
            <person name="Baskaran P."/>
            <person name="Herrmann M."/>
            <person name="Sommer R.J."/>
            <person name="Roedelsperger C."/>
        </authorList>
    </citation>
    <scope>NUCLEOTIDE SEQUENCE [LARGE SCALE GENOMIC DNA]</scope>
    <source>
        <strain evidence="2">OB123</strain>
        <tissue evidence="2">Whole animal</tissue>
    </source>
</reference>
<dbReference type="EMBL" id="LJIG01009740">
    <property type="protein sequence ID" value="KRT82476.1"/>
    <property type="molecule type" value="Genomic_DNA"/>
</dbReference>
<keyword evidence="3" id="KW-1185">Reference proteome</keyword>
<feature type="signal peptide" evidence="1">
    <location>
        <begin position="1"/>
        <end position="19"/>
    </location>
</feature>
<evidence type="ECO:0000313" key="3">
    <source>
        <dbReference type="Proteomes" id="UP000051574"/>
    </source>
</evidence>
<protein>
    <submittedName>
        <fullName evidence="2">Uncharacterized protein</fullName>
    </submittedName>
</protein>